<feature type="domain" description="Glycosyltransferase 2-like" evidence="2">
    <location>
        <begin position="171"/>
        <end position="229"/>
    </location>
</feature>
<dbReference type="SUPFAM" id="SSF53448">
    <property type="entry name" value="Nucleotide-diphospho-sugar transferases"/>
    <property type="match status" value="1"/>
</dbReference>
<dbReference type="STRING" id="156889.Mmc1_3277"/>
<protein>
    <submittedName>
        <fullName evidence="3">Glycosyl transferase, family 2</fullName>
    </submittedName>
</protein>
<evidence type="ECO:0000259" key="2">
    <source>
        <dbReference type="Pfam" id="PF13632"/>
    </source>
</evidence>
<proteinExistence type="predicted"/>
<dbReference type="InterPro" id="IPR001173">
    <property type="entry name" value="Glyco_trans_2-like"/>
</dbReference>
<dbReference type="KEGG" id="mgm:Mmc1_3277"/>
<dbReference type="eggNOG" id="COG1216">
    <property type="taxonomic scope" value="Bacteria"/>
</dbReference>
<dbReference type="CDD" id="cd04186">
    <property type="entry name" value="GT_2_like_c"/>
    <property type="match status" value="1"/>
</dbReference>
<name>A0LCS4_MAGMM</name>
<keyword evidence="4" id="KW-1185">Reference proteome</keyword>
<dbReference type="PANTHER" id="PTHR43179">
    <property type="entry name" value="RHAMNOSYLTRANSFERASE WBBL"/>
    <property type="match status" value="1"/>
</dbReference>
<sequence>MSQPLTSILMPVFNNIDIMATSIQYLTQFTETPFEIILIDNGSWEPQTDATYAALSQDPRIQVIRNKTNLGFGRANNLGLAQAKGRYIALINSDMFPIAPWLGAVHNRFAQVEKCGAVQGLIVLPSAEQGVDQWSVQTCGSQFNAKGEAIYRLPNLPMHDPRVHQASPLHSFMGTGVVLDRAVIAEVGFFDEEYDIVFMEDTDLSLRISQAGYRVYYEPAARFMHLHSASMPHLEQAVYDRSRHFNKALYHQKWPVEKIDAILQKQGFASIMV</sequence>
<dbReference type="PANTHER" id="PTHR43179:SF7">
    <property type="entry name" value="RHAMNOSYLTRANSFERASE WBBL"/>
    <property type="match status" value="1"/>
</dbReference>
<dbReference type="OrthoDB" id="9783791at2"/>
<dbReference type="RefSeq" id="WP_011714829.1">
    <property type="nucleotide sequence ID" value="NC_008576.1"/>
</dbReference>
<dbReference type="Gene3D" id="3.90.550.10">
    <property type="entry name" value="Spore Coat Polysaccharide Biosynthesis Protein SpsA, Chain A"/>
    <property type="match status" value="1"/>
</dbReference>
<dbReference type="Proteomes" id="UP000002586">
    <property type="component" value="Chromosome"/>
</dbReference>
<evidence type="ECO:0000313" key="3">
    <source>
        <dbReference type="EMBL" id="ABK45767.1"/>
    </source>
</evidence>
<dbReference type="InterPro" id="IPR029044">
    <property type="entry name" value="Nucleotide-diphossugar_trans"/>
</dbReference>
<accession>A0LCS4</accession>
<evidence type="ECO:0000313" key="4">
    <source>
        <dbReference type="Proteomes" id="UP000002586"/>
    </source>
</evidence>
<dbReference type="HOGENOM" id="CLU_023845_0_3_5"/>
<dbReference type="CAZy" id="GT2">
    <property type="family name" value="Glycosyltransferase Family 2"/>
</dbReference>
<keyword evidence="3" id="KW-0808">Transferase</keyword>
<dbReference type="Pfam" id="PF00535">
    <property type="entry name" value="Glycos_transf_2"/>
    <property type="match status" value="1"/>
</dbReference>
<reference evidence="3 4" key="2">
    <citation type="journal article" date="2012" name="Int. J. Syst. Evol. Microbiol.">
        <title>Magnetococcus marinus gen. nov., sp. nov., a marine, magnetotactic bacterium that represents a novel lineage (Magnetococcaceae fam. nov.; Magnetococcales ord. nov.) at the base of the Alphaproteobacteria.</title>
        <authorList>
            <person name="Bazylinski D.A."/>
            <person name="Williams T.J."/>
            <person name="Lefevre C.T."/>
            <person name="Berg R.J."/>
            <person name="Zhang C.L."/>
            <person name="Bowser S.S."/>
            <person name="Dean A.J."/>
            <person name="Beveridge T.J."/>
        </authorList>
    </citation>
    <scope>NUCLEOTIDE SEQUENCE [LARGE SCALE GENOMIC DNA]</scope>
    <source>
        <strain evidence="4">ATCC BAA-1437 / JCM 17883 / MC-1</strain>
    </source>
</reference>
<dbReference type="AlphaFoldDB" id="A0LCS4"/>
<dbReference type="Pfam" id="PF13632">
    <property type="entry name" value="Glyco_trans_2_3"/>
    <property type="match status" value="1"/>
</dbReference>
<evidence type="ECO:0000259" key="1">
    <source>
        <dbReference type="Pfam" id="PF00535"/>
    </source>
</evidence>
<gene>
    <name evidence="3" type="ordered locus">Mmc1_3277</name>
</gene>
<organism evidence="3 4">
    <name type="scientific">Magnetococcus marinus (strain ATCC BAA-1437 / JCM 17883 / MC-1)</name>
    <dbReference type="NCBI Taxonomy" id="156889"/>
    <lineage>
        <taxon>Bacteria</taxon>
        <taxon>Pseudomonadati</taxon>
        <taxon>Pseudomonadota</taxon>
        <taxon>Magnetococcia</taxon>
        <taxon>Magnetococcales</taxon>
        <taxon>Magnetococcaceae</taxon>
        <taxon>Magnetococcus</taxon>
    </lineage>
</organism>
<feature type="domain" description="Glycosyltransferase 2-like" evidence="1">
    <location>
        <begin position="7"/>
        <end position="136"/>
    </location>
</feature>
<dbReference type="GO" id="GO:0016740">
    <property type="term" value="F:transferase activity"/>
    <property type="evidence" value="ECO:0007669"/>
    <property type="project" value="UniProtKB-KW"/>
</dbReference>
<reference evidence="4" key="1">
    <citation type="journal article" date="2009" name="Appl. Environ. Microbiol.">
        <title>Complete genome sequence of the chemolithoautotrophic marine magnetotactic coccus strain MC-1.</title>
        <authorList>
            <person name="Schubbe S."/>
            <person name="Williams T.J."/>
            <person name="Xie G."/>
            <person name="Kiss H.E."/>
            <person name="Brettin T.S."/>
            <person name="Martinez D."/>
            <person name="Ross C.A."/>
            <person name="Schuler D."/>
            <person name="Cox B.L."/>
            <person name="Nealson K.H."/>
            <person name="Bazylinski D.A."/>
        </authorList>
    </citation>
    <scope>NUCLEOTIDE SEQUENCE [LARGE SCALE GENOMIC DNA]</scope>
    <source>
        <strain evidence="4">ATCC BAA-1437 / JCM 17883 / MC-1</strain>
    </source>
</reference>
<dbReference type="EMBL" id="CP000471">
    <property type="protein sequence ID" value="ABK45767.1"/>
    <property type="molecule type" value="Genomic_DNA"/>
</dbReference>